<dbReference type="Gene3D" id="3.30.420.10">
    <property type="entry name" value="Ribonuclease H-like superfamily/Ribonuclease H"/>
    <property type="match status" value="1"/>
</dbReference>
<dbReference type="Pfam" id="PF20470">
    <property type="entry name" value="HTH_61"/>
    <property type="match status" value="1"/>
</dbReference>
<reference evidence="7 8" key="1">
    <citation type="submission" date="2011-10" db="EMBL/GenBank/DDBJ databases">
        <authorList>
            <person name="Genoscope - CEA"/>
        </authorList>
    </citation>
    <scope>NUCLEOTIDE SEQUENCE [LARGE SCALE GENOMIC DNA]</scope>
    <source>
        <strain evidence="7 8">RCC 1105</strain>
    </source>
</reference>
<proteinExistence type="predicted"/>
<feature type="domain" description="Helicase C-terminal" evidence="6">
    <location>
        <begin position="433"/>
        <end position="631"/>
    </location>
</feature>
<dbReference type="SUPFAM" id="SSF158702">
    <property type="entry name" value="Sec63 N-terminal domain-like"/>
    <property type="match status" value="1"/>
</dbReference>
<dbReference type="InterPro" id="IPR001650">
    <property type="entry name" value="Helicase_C-like"/>
</dbReference>
<dbReference type="PANTHER" id="PTHR10133">
    <property type="entry name" value="DNA POLYMERASE I"/>
    <property type="match status" value="1"/>
</dbReference>
<dbReference type="PANTHER" id="PTHR10133:SF62">
    <property type="entry name" value="DNA POLYMERASE THETA"/>
    <property type="match status" value="1"/>
</dbReference>
<dbReference type="Pfam" id="PF00271">
    <property type="entry name" value="Helicase_C"/>
    <property type="match status" value="1"/>
</dbReference>
<dbReference type="InterPro" id="IPR043502">
    <property type="entry name" value="DNA/RNA_pol_sf"/>
</dbReference>
<dbReference type="PROSITE" id="PS51194">
    <property type="entry name" value="HELICASE_CTER"/>
    <property type="match status" value="1"/>
</dbReference>
<dbReference type="EMBL" id="FO082269">
    <property type="protein sequence ID" value="CCO18053.1"/>
    <property type="molecule type" value="Genomic_DNA"/>
</dbReference>
<keyword evidence="8" id="KW-1185">Reference proteome</keyword>
<dbReference type="InterPro" id="IPR048960">
    <property type="entry name" value="POLQ-like_helical"/>
</dbReference>
<dbReference type="Gene3D" id="1.20.1060.10">
    <property type="entry name" value="Taq DNA Polymerase, Chain T, domain 4"/>
    <property type="match status" value="1"/>
</dbReference>
<keyword evidence="2" id="KW-0067">ATP-binding</keyword>
<dbReference type="InterPro" id="IPR014001">
    <property type="entry name" value="Helicase_ATP-bd"/>
</dbReference>
<accession>K8F8X5</accession>
<evidence type="ECO:0000256" key="1">
    <source>
        <dbReference type="ARBA" id="ARBA00022741"/>
    </source>
</evidence>
<dbReference type="Pfam" id="PF00476">
    <property type="entry name" value="DNA_pol_A"/>
    <property type="match status" value="1"/>
</dbReference>
<protein>
    <recommendedName>
        <fullName evidence="9">DNA-directed DNA polymerase</fullName>
    </recommendedName>
</protein>
<dbReference type="GO" id="GO:0003677">
    <property type="term" value="F:DNA binding"/>
    <property type="evidence" value="ECO:0007669"/>
    <property type="project" value="InterPro"/>
</dbReference>
<dbReference type="SMART" id="SM00487">
    <property type="entry name" value="DEXDc"/>
    <property type="match status" value="1"/>
</dbReference>
<dbReference type="InterPro" id="IPR046931">
    <property type="entry name" value="HTH_61"/>
</dbReference>
<name>K8F8X5_9CHLO</name>
<dbReference type="GO" id="GO:0005524">
    <property type="term" value="F:ATP binding"/>
    <property type="evidence" value="ECO:0007669"/>
    <property type="project" value="UniProtKB-KW"/>
</dbReference>
<organism evidence="7 8">
    <name type="scientific">Bathycoccus prasinos</name>
    <dbReference type="NCBI Taxonomy" id="41875"/>
    <lineage>
        <taxon>Eukaryota</taxon>
        <taxon>Viridiplantae</taxon>
        <taxon>Chlorophyta</taxon>
        <taxon>Mamiellophyceae</taxon>
        <taxon>Mamiellales</taxon>
        <taxon>Bathycoccaceae</taxon>
        <taxon>Bathycoccus</taxon>
    </lineage>
</organism>
<dbReference type="SUPFAM" id="SSF52540">
    <property type="entry name" value="P-loop containing nucleoside triphosphate hydrolases"/>
    <property type="match status" value="1"/>
</dbReference>
<dbReference type="InterPro" id="IPR036397">
    <property type="entry name" value="RNaseH_sf"/>
</dbReference>
<dbReference type="SMART" id="SM00490">
    <property type="entry name" value="HELICc"/>
    <property type="match status" value="1"/>
</dbReference>
<dbReference type="CDD" id="cd18026">
    <property type="entry name" value="DEXHc_POLQ-like"/>
    <property type="match status" value="1"/>
</dbReference>
<dbReference type="PROSITE" id="PS51192">
    <property type="entry name" value="HELICASE_ATP_BIND_1"/>
    <property type="match status" value="1"/>
</dbReference>
<dbReference type="GO" id="GO:0003887">
    <property type="term" value="F:DNA-directed DNA polymerase activity"/>
    <property type="evidence" value="ECO:0007669"/>
    <property type="project" value="InterPro"/>
</dbReference>
<dbReference type="PRINTS" id="PR00868">
    <property type="entry name" value="DNAPOLI"/>
</dbReference>
<dbReference type="Proteomes" id="UP000198341">
    <property type="component" value="Chromosome 10"/>
</dbReference>
<dbReference type="InterPro" id="IPR001098">
    <property type="entry name" value="DNA-dir_DNA_pol_A_palm_dom"/>
</dbReference>
<feature type="coiled-coil region" evidence="3">
    <location>
        <begin position="970"/>
        <end position="997"/>
    </location>
</feature>
<evidence type="ECO:0000256" key="3">
    <source>
        <dbReference type="SAM" id="Coils"/>
    </source>
</evidence>
<evidence type="ECO:0000256" key="4">
    <source>
        <dbReference type="SAM" id="MobiDB-lite"/>
    </source>
</evidence>
<evidence type="ECO:0000259" key="6">
    <source>
        <dbReference type="PROSITE" id="PS51194"/>
    </source>
</evidence>
<dbReference type="Gene3D" id="1.10.150.20">
    <property type="entry name" value="5' to 3' exonuclease, C-terminal subdomain"/>
    <property type="match status" value="1"/>
</dbReference>
<dbReference type="Pfam" id="PF21099">
    <property type="entry name" value="POLQ_helical"/>
    <property type="match status" value="1"/>
</dbReference>
<evidence type="ECO:0000313" key="7">
    <source>
        <dbReference type="EMBL" id="CCO18053.1"/>
    </source>
</evidence>
<dbReference type="SMART" id="SM00482">
    <property type="entry name" value="POLAc"/>
    <property type="match status" value="1"/>
</dbReference>
<keyword evidence="1" id="KW-0547">Nucleotide-binding</keyword>
<feature type="region of interest" description="Disordered" evidence="4">
    <location>
        <begin position="1"/>
        <end position="30"/>
    </location>
</feature>
<keyword evidence="3" id="KW-0175">Coiled coil</keyword>
<dbReference type="eggNOG" id="KOG0950">
    <property type="taxonomic scope" value="Eukaryota"/>
</dbReference>
<evidence type="ECO:0000313" key="8">
    <source>
        <dbReference type="Proteomes" id="UP000198341"/>
    </source>
</evidence>
<dbReference type="KEGG" id="bpg:Bathy10g00630"/>
<dbReference type="Gene3D" id="1.10.3380.20">
    <property type="match status" value="1"/>
</dbReference>
<dbReference type="GO" id="GO:0006261">
    <property type="term" value="P:DNA-templated DNA replication"/>
    <property type="evidence" value="ECO:0007669"/>
    <property type="project" value="InterPro"/>
</dbReference>
<dbReference type="GO" id="GO:0006302">
    <property type="term" value="P:double-strand break repair"/>
    <property type="evidence" value="ECO:0007669"/>
    <property type="project" value="TreeGrafter"/>
</dbReference>
<evidence type="ECO:0000259" key="5">
    <source>
        <dbReference type="PROSITE" id="PS51192"/>
    </source>
</evidence>
<feature type="compositionally biased region" description="Basic and acidic residues" evidence="4">
    <location>
        <begin position="15"/>
        <end position="30"/>
    </location>
</feature>
<dbReference type="CDD" id="cd18795">
    <property type="entry name" value="SF2_C_Ski2"/>
    <property type="match status" value="1"/>
</dbReference>
<dbReference type="Pfam" id="PF00270">
    <property type="entry name" value="DEAD"/>
    <property type="match status" value="1"/>
</dbReference>
<sequence>MKNVTRDISPAKTNDQIERDIEKEMTTMHDEDVMLSSPRFFSEEEEENENDDAQFLMLNVGPVGTRRDSLKTSKRRRRSLDFTAAALGENEQQQQNAVAPLPIQQHSKSFLASLPPIDSPTLLKKEQKKKQLAETTTAETIPLHSLHLPESFVKYLHRKGIKKLYDWQSDVLNTPGVLTHGQNIVYCAPTSGGKSLVADILLARRLTQYKGCICLLVLPFVSLCVERARDLEILLSSIHRLRVLRHFGGSGGGIPKSGTGQTYLIVCTPEKANALVTKMIEQHRLKDLKCVVVDELHMVQEPGRGATLECLLTKLVYATEENGSGAPGDAANTNTVLGDVSQYSSSDGGYSIFSPPSKEGENTMNNQRPIQIVGMSATLPNVNALAEWLDASCSISNYRPVTLEVFVKSRNNIIDSASGEVVRTLEQGNDVVHVGKLCMETLQENGQVLVFCGTRDKCRVLADQLAKMKFVDVNLGIGNSVEAREQFAYDALPRNDKDGSISNIAKYIISGIAFHHAGMQVEERQAIEVAYKRGLVRIVCATSTLAAGVNMPARRVIVRDLLVGGTQKLEPRNLQQMIGRAGRAGLDDRGSAYVFVGQDVPEKVLEKKIEEVRDMLEGDLPELESALAQAGMRRVMLEGCASGLVRHAREVKRYAQKTLLSALNDFDDYVQSIAVEALKWLQDEALLKWCPKTHTYSASNLGNAAAQSGMVKVESIRRVEQDLLLARKALVLATPLHLLFLITPTLDWREEEIVQKNGKVIKKMVPPNPLPPLNQKFFMDLYSNLDPLQKSVLEMVGIDRAYVESRLQQGKMDNPRDENHARQRLLCIRFINALILLDLVEEVKVDHICKKYSITGHTLKKLQEESVRLGFTVSSVCVYMRWQDLGDLVNRAAERLMVGGREDILPLTCVGDCIDVTRARALLDAGMKSPKDVVGFGVKRVQKAIKRLNTVKNSAHTANQIFRACEKFIAEEAKAAREEAEQRMRELMEEEELFCLEEENNTTNNTTTTTTTMLLKEEEEEEQAEAEDMWAGGCRGGVKKRKDHVLVEGKNENARNASSFKRAKRYPTPFTEEDDDDFDLDDKTPSIVFCRDAEQVAALTKKWRESEKYAILFEPNPLEPFSLPPIGIFLAFSDECVYFMRLRAKSRDEAGNEATEIVNETKDKPACDVATAIEILRDARSKKMTIDLKPQLRSLLGAETFEDRESRLKNSARSVAQQPHEYFFAFCGERVLDLRIMAWLLRPDVQTTPCVSSANAWGSSRMLRSSSESNNNNKVVLNMSSAAMTYETSLCDAILRTFIGDLSPALNVSKIERQSTYDPRAKINRHRNKLSVFRLELAKAVATIWHVSETFEHMCKKSDVYQALRTLEMPFARALADIENVGVPINAAALQPHIAKAKARRDEIETICMQWYSPEMPSVNLNSSTDVSILLFETLGLTPPDDAIIPDFNTKRYNDNGKNDKIKRRQKFKVDAECLKQLAHPVAALISEHRSLGKYVATAEELSLVASRPIQEEDEVDEDGVDISRTKATTKDRIYAFANQTDTETGRTTSVNPNLYSIPHGAVSDEKVPTSLRSLFEAPQGRILVACDYAQLELRLVAHCSEDATLISALSSNPFEEENADPFTRIASKWMRVDYNAVTDEQRKQTKNLVYGVIYGSGVKLFAKSLNIAENEATKMLDDLKGTTLLGVEKWKSQILALEKTKDSPRARTLSGRFRDLPELKSENFSHAATAERVFINTLMQGSAVDILKMATMSALENLRKKSLLKKTDLILTIHDELLFECDENLAKMVGRETRKAMEDVGKHFNLKVPLFADLRIGKTWADLSKRK</sequence>
<feature type="domain" description="Helicase ATP-binding" evidence="5">
    <location>
        <begin position="175"/>
        <end position="397"/>
    </location>
</feature>
<dbReference type="InterPro" id="IPR011545">
    <property type="entry name" value="DEAD/DEAH_box_helicase_dom"/>
</dbReference>
<dbReference type="Gene3D" id="3.30.70.370">
    <property type="match status" value="1"/>
</dbReference>
<dbReference type="SUPFAM" id="SSF56672">
    <property type="entry name" value="DNA/RNA polymerases"/>
    <property type="match status" value="1"/>
</dbReference>
<dbReference type="InterPro" id="IPR002298">
    <property type="entry name" value="DNA_polymerase_A"/>
</dbReference>
<dbReference type="RefSeq" id="XP_007510520.1">
    <property type="nucleotide sequence ID" value="XM_007510458.1"/>
</dbReference>
<gene>
    <name evidence="7" type="ordered locus">Bathy10g00630</name>
</gene>
<dbReference type="Gene3D" id="3.40.50.300">
    <property type="entry name" value="P-loop containing nucleotide triphosphate hydrolases"/>
    <property type="match status" value="2"/>
</dbReference>
<evidence type="ECO:0008006" key="9">
    <source>
        <dbReference type="Google" id="ProtNLM"/>
    </source>
</evidence>
<dbReference type="InterPro" id="IPR027417">
    <property type="entry name" value="P-loop_NTPase"/>
</dbReference>
<dbReference type="GeneID" id="19013140"/>
<evidence type="ECO:0000256" key="2">
    <source>
        <dbReference type="ARBA" id="ARBA00022840"/>
    </source>
</evidence>
<dbReference type="STRING" id="41875.K8F8X5"/>
<dbReference type="OrthoDB" id="2320933at2759"/>